<dbReference type="Proteomes" id="UP001597318">
    <property type="component" value="Unassembled WGS sequence"/>
</dbReference>
<comment type="similarity">
    <text evidence="1">Belongs to the RAD52 family.</text>
</comment>
<dbReference type="Pfam" id="PF04098">
    <property type="entry name" value="Rad52_Rad22"/>
    <property type="match status" value="1"/>
</dbReference>
<gene>
    <name evidence="5" type="ORF">ACFSKK_23275</name>
</gene>
<evidence type="ECO:0000256" key="2">
    <source>
        <dbReference type="ARBA" id="ARBA00022763"/>
    </source>
</evidence>
<evidence type="ECO:0000313" key="5">
    <source>
        <dbReference type="EMBL" id="MFD2216600.1"/>
    </source>
</evidence>
<comment type="caution">
    <text evidence="5">The sequence shown here is derived from an EMBL/GenBank/DDBJ whole genome shotgun (WGS) entry which is preliminary data.</text>
</comment>
<dbReference type="RefSeq" id="WP_379053420.1">
    <property type="nucleotide sequence ID" value="NZ_JBHUIK010000007.1"/>
</dbReference>
<keyword evidence="6" id="KW-1185">Reference proteome</keyword>
<sequence length="276" mass="31381">METLDVKKVGKELAAPFAPDEIEWRVSRVSVNSRGPQAIVVPYVSSRAIQNRFDNVVGWDRWENKIQQLPNGAFIQSISIRIGENQTITKCDGADPTNFEETKGGISSALKRTAVLFGVGRYLYNLSEVWVEVHEKRKTDRDIYTYHKDKKDQSKDVRGYFTPPTLPNWALPEGFGHEQSPSRNELSSHEHHNQQSNTIPAGMVECIFKDMVEKQYDDGVVYEICFEQGGQICVIYAIGKMAEEIKRLQLKPEDRVAISSEEHRGQWVLNNVVKVG</sequence>
<reference evidence="6" key="1">
    <citation type="journal article" date="2019" name="Int. J. Syst. Evol. Microbiol.">
        <title>The Global Catalogue of Microorganisms (GCM) 10K type strain sequencing project: providing services to taxonomists for standard genome sequencing and annotation.</title>
        <authorList>
            <consortium name="The Broad Institute Genomics Platform"/>
            <consortium name="The Broad Institute Genome Sequencing Center for Infectious Disease"/>
            <person name="Wu L."/>
            <person name="Ma J."/>
        </authorList>
    </citation>
    <scope>NUCLEOTIDE SEQUENCE [LARGE SCALE GENOMIC DNA]</scope>
    <source>
        <strain evidence="6">CGMCC 1.15474</strain>
    </source>
</reference>
<protein>
    <submittedName>
        <fullName evidence="5">Rad52/Rad22 family DNA repair protein</fullName>
    </submittedName>
</protein>
<proteinExistence type="inferred from homology"/>
<evidence type="ECO:0000256" key="1">
    <source>
        <dbReference type="ARBA" id="ARBA00006638"/>
    </source>
</evidence>
<evidence type="ECO:0000256" key="3">
    <source>
        <dbReference type="ARBA" id="ARBA00023204"/>
    </source>
</evidence>
<evidence type="ECO:0000313" key="6">
    <source>
        <dbReference type="Proteomes" id="UP001597318"/>
    </source>
</evidence>
<organism evidence="5 6">
    <name type="scientific">Metabacillus endolithicus</name>
    <dbReference type="NCBI Taxonomy" id="1535204"/>
    <lineage>
        <taxon>Bacteria</taxon>
        <taxon>Bacillati</taxon>
        <taxon>Bacillota</taxon>
        <taxon>Bacilli</taxon>
        <taxon>Bacillales</taxon>
        <taxon>Bacillaceae</taxon>
        <taxon>Metabacillus</taxon>
    </lineage>
</organism>
<feature type="region of interest" description="Disordered" evidence="4">
    <location>
        <begin position="171"/>
        <end position="196"/>
    </location>
</feature>
<keyword evidence="3" id="KW-0234">DNA repair</keyword>
<dbReference type="InterPro" id="IPR041247">
    <property type="entry name" value="Rad52_fam"/>
</dbReference>
<evidence type="ECO:0000256" key="4">
    <source>
        <dbReference type="SAM" id="MobiDB-lite"/>
    </source>
</evidence>
<keyword evidence="2" id="KW-0227">DNA damage</keyword>
<dbReference type="EMBL" id="JBHUIK010000007">
    <property type="protein sequence ID" value="MFD2216600.1"/>
    <property type="molecule type" value="Genomic_DNA"/>
</dbReference>
<accession>A0ABW5C6N0</accession>
<name>A0ABW5C6N0_9BACI</name>